<keyword evidence="1" id="KW-0732">Signal</keyword>
<dbReference type="OrthoDB" id="1089471at2"/>
<dbReference type="Gene3D" id="3.20.20.80">
    <property type="entry name" value="Glycosidases"/>
    <property type="match status" value="1"/>
</dbReference>
<dbReference type="PANTHER" id="PTHR13246">
    <property type="entry name" value="ENDO BETA N-ACETYLGLUCOSAMINIDASE"/>
    <property type="match status" value="1"/>
</dbReference>
<dbReference type="Pfam" id="PF03644">
    <property type="entry name" value="Glyco_hydro_85"/>
    <property type="match status" value="1"/>
</dbReference>
<protein>
    <recommendedName>
        <fullName evidence="2">Cytosolic endo-beta-N-acetylglucosaminidase TIM barrel domain-containing protein</fullName>
    </recommendedName>
</protein>
<sequence>MRRAIASVAAGSLLIGIGISAAQAADSVPAIGSKEIASAQPRFSGYRLQEIKDWSPETDPYSEYLRSAIPLQQRIAPLQATQANPTLDGKAEVMLMQGDYGNAFFDTPMVNNDFANHTLNFWQYVDYFSPWHGAATASTPSSLYDPATSDWRNRGFEFGIVNIPNPAYTNAAHRNGVKSIATIYFDPAFRPGQTFKESFDKDPNSHGYVIAQKLKEMAEYYGFDGYFLNQEEGGDDSEFKPFMAWLTAQGLYTQWYDTNSTFNAAKKEWLSDETNGQIHDSVFVNYGWPYSVNQALSYAAANDVDPYKEVFFGVEANQAKFSGSHTSSSMLPNLYAPGTKSPRGSVALFTPSDYYQRGLDDDVKIPALTKDLPLMQQDEFQWMIAERERMYFSGVKQNPRDTGTKAGFARADVGVKNASGWVGVADFTPERSVIGGTEFSSTFNTGHGMQWFSQGKATDGEWTAIDSQSLLPSWQWWVDTEGARPKVDFDYGDTLTNKSTAGTEVAPTFTQVGGYEGGSSLVVHGDLSAPTTLRLFKTDLTVEDSSKLSLTFKKTSSDSAAMRAALIFADAPDQVVPVDLPDTTAAGDWTTSNVDLAQFAGRKIATIGLQFDAASGYQINVGAIGVTAGAKAPAKPAGLSITHAYSDGQAELTWDAAGFDSVDRYELTAIAADGTARHIYTGYAALAYAKVAPTDGVVGYELRAIGHGGAVSEPATVSFDFSGQPSKVTVAEAASASGLLTQAAKAGEVTLTWTPGGSAGKTCRVDLSLLDIAKDNIDDQPYGASVPCADGSATVPVPVAEGYSFVATVTAGDGPGVAVRGATRDTKAEPMPLSDFTLAGQKLALHTPSPKDWWKLSVKFATEAGAETTLVTAKRGDNSNRGLQNIRNLPAANGTVIVTVTDYSGNTVEQRLKVAGGELVRDTMAPVFTVTPSAEVAVELGSELEPITVAVTDDSPVTLRLTTPLPEGMSYAGGVLSGTPALGTHVIGFDAVDWYGNLAHQDVTITVADTTGPTLTATPPTPQTLRPGTTATPVTFASTDLSGPVTLDVQVPKHFTATKRADGSVVVTGKVSKPGRYEIVATATDAFGNTSTVTVPIEVKAGKP</sequence>
<accession>A0A1Q2CP71</accession>
<evidence type="ECO:0000313" key="4">
    <source>
        <dbReference type="Proteomes" id="UP000188145"/>
    </source>
</evidence>
<dbReference type="AlphaFoldDB" id="A0A1Q2CP71"/>
<proteinExistence type="predicted"/>
<dbReference type="Gene3D" id="2.60.40.10">
    <property type="entry name" value="Immunoglobulins"/>
    <property type="match status" value="2"/>
</dbReference>
<dbReference type="EMBL" id="CP019606">
    <property type="protein sequence ID" value="AQP47875.1"/>
    <property type="molecule type" value="Genomic_DNA"/>
</dbReference>
<dbReference type="InterPro" id="IPR005201">
    <property type="entry name" value="TIM_ENGase"/>
</dbReference>
<feature type="domain" description="Cytosolic endo-beta-N-acetylglucosaminidase TIM barrel" evidence="2">
    <location>
        <begin position="111"/>
        <end position="451"/>
    </location>
</feature>
<dbReference type="KEGG" id="tes:BW730_10610"/>
<keyword evidence="4" id="KW-1185">Reference proteome</keyword>
<organism evidence="3 4">
    <name type="scientific">Tessaracoccus aquimaris</name>
    <dbReference type="NCBI Taxonomy" id="1332264"/>
    <lineage>
        <taxon>Bacteria</taxon>
        <taxon>Bacillati</taxon>
        <taxon>Actinomycetota</taxon>
        <taxon>Actinomycetes</taxon>
        <taxon>Propionibacteriales</taxon>
        <taxon>Propionibacteriaceae</taxon>
        <taxon>Tessaracoccus</taxon>
    </lineage>
</organism>
<dbReference type="Proteomes" id="UP000188145">
    <property type="component" value="Chromosome"/>
</dbReference>
<gene>
    <name evidence="3" type="ORF">BW730_10610</name>
</gene>
<feature type="chain" id="PRO_5012478936" description="Cytosolic endo-beta-N-acetylglucosaminidase TIM barrel domain-containing protein" evidence="1">
    <location>
        <begin position="25"/>
        <end position="1104"/>
    </location>
</feature>
<dbReference type="GO" id="GO:0005829">
    <property type="term" value="C:cytosol"/>
    <property type="evidence" value="ECO:0007669"/>
    <property type="project" value="UniProtKB-SubCell"/>
</dbReference>
<dbReference type="GO" id="GO:0033925">
    <property type="term" value="F:mannosyl-glycoprotein endo-beta-N-acetylglucosaminidase activity"/>
    <property type="evidence" value="ECO:0007669"/>
    <property type="project" value="InterPro"/>
</dbReference>
<evidence type="ECO:0000313" key="3">
    <source>
        <dbReference type="EMBL" id="AQP47875.1"/>
    </source>
</evidence>
<dbReference type="STRING" id="1332264.BW730_10610"/>
<feature type="signal peptide" evidence="1">
    <location>
        <begin position="1"/>
        <end position="24"/>
    </location>
</feature>
<dbReference type="RefSeq" id="WP_077686205.1">
    <property type="nucleotide sequence ID" value="NZ_CP019606.1"/>
</dbReference>
<dbReference type="InterPro" id="IPR013783">
    <property type="entry name" value="Ig-like_fold"/>
</dbReference>
<evidence type="ECO:0000259" key="2">
    <source>
        <dbReference type="Pfam" id="PF03644"/>
    </source>
</evidence>
<dbReference type="PANTHER" id="PTHR13246:SF1">
    <property type="entry name" value="CYTOSOLIC ENDO-BETA-N-ACETYLGLUCOSAMINIDASE"/>
    <property type="match status" value="1"/>
</dbReference>
<dbReference type="GO" id="GO:0005975">
    <property type="term" value="P:carbohydrate metabolic process"/>
    <property type="evidence" value="ECO:0007669"/>
    <property type="project" value="UniProtKB-ARBA"/>
</dbReference>
<reference evidence="4" key="1">
    <citation type="submission" date="2017-02" db="EMBL/GenBank/DDBJ databases">
        <title>Tessaracoccus aquaemaris sp. nov., isolated from the intestine of a Korean rockfish, Sebastes schlegelii, in a marine aquaculture pond.</title>
        <authorList>
            <person name="Tak E.J."/>
            <person name="Bae J.-W."/>
        </authorList>
    </citation>
    <scope>NUCLEOTIDE SEQUENCE [LARGE SCALE GENOMIC DNA]</scope>
    <source>
        <strain evidence="4">NSG39</strain>
    </source>
</reference>
<evidence type="ECO:0000256" key="1">
    <source>
        <dbReference type="SAM" id="SignalP"/>
    </source>
</evidence>
<dbReference type="InterPro" id="IPR032979">
    <property type="entry name" value="ENGase"/>
</dbReference>
<dbReference type="Gene3D" id="2.60.120.260">
    <property type="entry name" value="Galactose-binding domain-like"/>
    <property type="match status" value="1"/>
</dbReference>
<name>A0A1Q2CP71_9ACTN</name>